<dbReference type="Proteomes" id="UP000019197">
    <property type="component" value="Unassembled WGS sequence"/>
</dbReference>
<dbReference type="EMBL" id="CBXE010000479">
    <property type="protein sequence ID" value="CDL87038.1"/>
    <property type="molecule type" value="Genomic_DNA"/>
</dbReference>
<dbReference type="PANTHER" id="PTHR46637">
    <property type="entry name" value="TIS1421-TRANSPOSASE PROTEIN A"/>
    <property type="match status" value="1"/>
</dbReference>
<comment type="caution">
    <text evidence="2">The sequence shown here is derived from an EMBL/GenBank/DDBJ whole genome shotgun (WGS) entry which is preliminary data.</text>
</comment>
<name>W1JAL0_9GAMM</name>
<dbReference type="PANTHER" id="PTHR46637:SF1">
    <property type="entry name" value="BLL5188 PROTEIN"/>
    <property type="match status" value="1"/>
</dbReference>
<feature type="domain" description="Insertion element IS402-like" evidence="1">
    <location>
        <begin position="10"/>
        <end position="52"/>
    </location>
</feature>
<proteinExistence type="predicted"/>
<dbReference type="AlphaFoldDB" id="W1JAL0"/>
<organism evidence="2 3">
    <name type="scientific">Xenorhabdus cabanillasii JM26</name>
    <dbReference type="NCBI Taxonomy" id="1427517"/>
    <lineage>
        <taxon>Bacteria</taxon>
        <taxon>Pseudomonadati</taxon>
        <taxon>Pseudomonadota</taxon>
        <taxon>Gammaproteobacteria</taxon>
        <taxon>Enterobacterales</taxon>
        <taxon>Morganellaceae</taxon>
        <taxon>Xenorhabdus</taxon>
    </lineage>
</organism>
<sequence length="63" mass="7710">MQHFGRIYYKAEHRLTLEGIFYHMRTGIPWRELPTEFEKWNSVFQRFNAWSKVPKIFGTVDMS</sequence>
<dbReference type="InterPro" id="IPR025161">
    <property type="entry name" value="IS402-like_dom"/>
</dbReference>
<gene>
    <name evidence="2" type="ORF">XCR1_830013</name>
</gene>
<dbReference type="Pfam" id="PF13340">
    <property type="entry name" value="DUF4096"/>
    <property type="match status" value="1"/>
</dbReference>
<protein>
    <submittedName>
        <fullName evidence="2">Transposase</fullName>
    </submittedName>
</protein>
<evidence type="ECO:0000313" key="2">
    <source>
        <dbReference type="EMBL" id="CDL87038.1"/>
    </source>
</evidence>
<reference evidence="2 3" key="1">
    <citation type="submission" date="2013-11" db="EMBL/GenBank/DDBJ databases">
        <title>Draft genome sequence and annotation of the entomopathogenic bacterium, Xenorhabdus cabanillasi strain JM26.</title>
        <authorList>
            <person name="Gualtieri M."/>
            <person name="Ogier J.C."/>
            <person name="Pages S."/>
            <person name="Givaudan A."/>
            <person name="Gaudriault S."/>
        </authorList>
    </citation>
    <scope>NUCLEOTIDE SEQUENCE [LARGE SCALE GENOMIC DNA]</scope>
    <source>
        <strain evidence="2 3">JM26</strain>
    </source>
</reference>
<evidence type="ECO:0000259" key="1">
    <source>
        <dbReference type="Pfam" id="PF13340"/>
    </source>
</evidence>
<evidence type="ECO:0000313" key="3">
    <source>
        <dbReference type="Proteomes" id="UP000019197"/>
    </source>
</evidence>
<accession>W1JAL0</accession>
<dbReference type="InterPro" id="IPR052909">
    <property type="entry name" value="Transposase_6_like"/>
</dbReference>